<comment type="caution">
    <text evidence="2">The sequence shown here is derived from an EMBL/GenBank/DDBJ whole genome shotgun (WGS) entry which is preliminary data.</text>
</comment>
<evidence type="ECO:0000313" key="3">
    <source>
        <dbReference type="Proteomes" id="UP000235346"/>
    </source>
</evidence>
<accession>A0A2N7TP22</accession>
<protein>
    <submittedName>
        <fullName evidence="2">Uncharacterized protein</fullName>
    </submittedName>
</protein>
<keyword evidence="3" id="KW-1185">Reference proteome</keyword>
<dbReference type="EMBL" id="PNRE01000037">
    <property type="protein sequence ID" value="PMR69930.1"/>
    <property type="molecule type" value="Genomic_DNA"/>
</dbReference>
<sequence length="298" mass="32710">MTLRSATPFLLLWLAAGVMQASADARDDTSQPPLALIEQLRHEFEDASGSLPIRGFEGTRALPWRAFGLRGCAPPRLASPAPVLTAISVCRDDGRSLMASSLRDMHSWILWEHLDGAWQVGEVVAVAAKRRGAYGRLQPVRRDKEETPSGRPLSSTLINASADELIALEQAWEAVSGISLDDLDDLEPAFPPLWPPGLMALKRDGQLLVRDGRLAGLGSWQRWIQMQAWPDVIQGVAGAGTTRRIDYEHPPEPVLLLESLTLNETPHAIVVAPKSSRFSSEAIVESARWQLLLVRLDT</sequence>
<dbReference type="Proteomes" id="UP000235346">
    <property type="component" value="Unassembled WGS sequence"/>
</dbReference>
<dbReference type="AlphaFoldDB" id="A0A2N7TP22"/>
<name>A0A2N7TP22_9GAMM</name>
<feature type="chain" id="PRO_5014711522" evidence="1">
    <location>
        <begin position="22"/>
        <end position="298"/>
    </location>
</feature>
<gene>
    <name evidence="2" type="ORF">C1H66_08710</name>
</gene>
<keyword evidence="1" id="KW-0732">Signal</keyword>
<reference evidence="2 3" key="1">
    <citation type="submission" date="2018-01" db="EMBL/GenBank/DDBJ databases">
        <title>Halomonas endophytica sp. nov., isolated from storage liquid in the stems of Populus euphratica.</title>
        <authorList>
            <person name="Chen C."/>
        </authorList>
    </citation>
    <scope>NUCLEOTIDE SEQUENCE [LARGE SCALE GENOMIC DNA]</scope>
    <source>
        <strain evidence="2 3">DSM 26881</strain>
    </source>
</reference>
<feature type="signal peptide" evidence="1">
    <location>
        <begin position="1"/>
        <end position="21"/>
    </location>
</feature>
<dbReference type="RefSeq" id="WP_102627500.1">
    <property type="nucleotide sequence ID" value="NZ_PDOH01000005.1"/>
</dbReference>
<proteinExistence type="predicted"/>
<evidence type="ECO:0000256" key="1">
    <source>
        <dbReference type="SAM" id="SignalP"/>
    </source>
</evidence>
<organism evidence="2 3">
    <name type="scientific">Halomonas heilongjiangensis</name>
    <dbReference type="NCBI Taxonomy" id="1387883"/>
    <lineage>
        <taxon>Bacteria</taxon>
        <taxon>Pseudomonadati</taxon>
        <taxon>Pseudomonadota</taxon>
        <taxon>Gammaproteobacteria</taxon>
        <taxon>Oceanospirillales</taxon>
        <taxon>Halomonadaceae</taxon>
        <taxon>Halomonas</taxon>
    </lineage>
</organism>
<evidence type="ECO:0000313" key="2">
    <source>
        <dbReference type="EMBL" id="PMR69930.1"/>
    </source>
</evidence>